<dbReference type="AlphaFoldDB" id="A0A7X5XR04"/>
<dbReference type="PANTHER" id="PTHR30383:SF5">
    <property type="entry name" value="SGNH HYDROLASE-TYPE ESTERASE DOMAIN-CONTAINING PROTEIN"/>
    <property type="match status" value="1"/>
</dbReference>
<evidence type="ECO:0000256" key="1">
    <source>
        <dbReference type="SAM" id="SignalP"/>
    </source>
</evidence>
<protein>
    <submittedName>
        <fullName evidence="3">Lysophospholipase L1-like esterase</fullName>
    </submittedName>
</protein>
<feature type="chain" id="PRO_5030568816" evidence="1">
    <location>
        <begin position="19"/>
        <end position="280"/>
    </location>
</feature>
<dbReference type="RefSeq" id="WP_167919170.1">
    <property type="nucleotide sequence ID" value="NZ_JAATIT010000001.1"/>
</dbReference>
<keyword evidence="4" id="KW-1185">Reference proteome</keyword>
<sequence length="280" mass="29883">MKSFIFLPLALGALPLAAAEPPPRAGIVADPCGSLPPMPAIVVDYLTRAKAALAAGEPLPPRSAEGTAIYTKWQQDLLLADFAGLCRYAAANRDLPPATPDRVVFIGDSITELWLAEQPDFFTGDRIDRGISGQTTTQMLARFRADAIDLKPRVVHIMAGTNDIAGNIGATSLDRIDANIRTMVDLAEAHGIAVVIGSVLPARQFNWRPEIAPIEPIAALNARLRQLAAEKKLVFADYYAVLDDGSHGLAKIHAEDGVHPTAAGYAVMRPVAERALAAVR</sequence>
<feature type="signal peptide" evidence="1">
    <location>
        <begin position="1"/>
        <end position="18"/>
    </location>
</feature>
<dbReference type="Pfam" id="PF13472">
    <property type="entry name" value="Lipase_GDSL_2"/>
    <property type="match status" value="1"/>
</dbReference>
<dbReference type="InterPro" id="IPR051532">
    <property type="entry name" value="Ester_Hydrolysis_Enzymes"/>
</dbReference>
<feature type="domain" description="SGNH hydrolase-type esterase" evidence="2">
    <location>
        <begin position="105"/>
        <end position="267"/>
    </location>
</feature>
<dbReference type="GO" id="GO:0004622">
    <property type="term" value="F:phosphatidylcholine lysophospholipase activity"/>
    <property type="evidence" value="ECO:0007669"/>
    <property type="project" value="TreeGrafter"/>
</dbReference>
<evidence type="ECO:0000313" key="3">
    <source>
        <dbReference type="EMBL" id="NJB88342.1"/>
    </source>
</evidence>
<dbReference type="EMBL" id="JAATIT010000001">
    <property type="protein sequence ID" value="NJB88342.1"/>
    <property type="molecule type" value="Genomic_DNA"/>
</dbReference>
<dbReference type="InterPro" id="IPR013830">
    <property type="entry name" value="SGNH_hydro"/>
</dbReference>
<dbReference type="InterPro" id="IPR036514">
    <property type="entry name" value="SGNH_hydro_sf"/>
</dbReference>
<dbReference type="PANTHER" id="PTHR30383">
    <property type="entry name" value="THIOESTERASE 1/PROTEASE 1/LYSOPHOSPHOLIPASE L1"/>
    <property type="match status" value="1"/>
</dbReference>
<reference evidence="3 4" key="1">
    <citation type="submission" date="2020-03" db="EMBL/GenBank/DDBJ databases">
        <title>Genomic Encyclopedia of Type Strains, Phase IV (KMG-IV): sequencing the most valuable type-strain genomes for metagenomic binning, comparative biology and taxonomic classification.</title>
        <authorList>
            <person name="Goeker M."/>
        </authorList>
    </citation>
    <scope>NUCLEOTIDE SEQUENCE [LARGE SCALE GENOMIC DNA]</scope>
    <source>
        <strain evidence="3 4">DSM 25229</strain>
    </source>
</reference>
<dbReference type="Gene3D" id="3.40.50.1110">
    <property type="entry name" value="SGNH hydrolase"/>
    <property type="match status" value="1"/>
</dbReference>
<dbReference type="CDD" id="cd04501">
    <property type="entry name" value="SGNH_hydrolase_like_4"/>
    <property type="match status" value="1"/>
</dbReference>
<evidence type="ECO:0000313" key="4">
    <source>
        <dbReference type="Proteomes" id="UP000535078"/>
    </source>
</evidence>
<organism evidence="3 4">
    <name type="scientific">Sphingopyxis italica</name>
    <dbReference type="NCBI Taxonomy" id="1129133"/>
    <lineage>
        <taxon>Bacteria</taxon>
        <taxon>Pseudomonadati</taxon>
        <taxon>Pseudomonadota</taxon>
        <taxon>Alphaproteobacteria</taxon>
        <taxon>Sphingomonadales</taxon>
        <taxon>Sphingomonadaceae</taxon>
        <taxon>Sphingopyxis</taxon>
    </lineage>
</organism>
<dbReference type="Proteomes" id="UP000535078">
    <property type="component" value="Unassembled WGS sequence"/>
</dbReference>
<comment type="caution">
    <text evidence="3">The sequence shown here is derived from an EMBL/GenBank/DDBJ whole genome shotgun (WGS) entry which is preliminary data.</text>
</comment>
<proteinExistence type="predicted"/>
<evidence type="ECO:0000259" key="2">
    <source>
        <dbReference type="Pfam" id="PF13472"/>
    </source>
</evidence>
<dbReference type="SUPFAM" id="SSF52266">
    <property type="entry name" value="SGNH hydrolase"/>
    <property type="match status" value="1"/>
</dbReference>
<keyword evidence="1" id="KW-0732">Signal</keyword>
<gene>
    <name evidence="3" type="ORF">GGR90_000494</name>
</gene>
<name>A0A7X5XR04_9SPHN</name>
<accession>A0A7X5XR04</accession>